<dbReference type="Proteomes" id="UP000285650">
    <property type="component" value="Unassembled WGS sequence"/>
</dbReference>
<protein>
    <submittedName>
        <fullName evidence="2">Uncharacterized protein</fullName>
    </submittedName>
</protein>
<evidence type="ECO:0000313" key="3">
    <source>
        <dbReference type="Proteomes" id="UP000285650"/>
    </source>
</evidence>
<keyword evidence="1" id="KW-0812">Transmembrane</keyword>
<keyword evidence="1" id="KW-0472">Membrane</keyword>
<proteinExistence type="predicted"/>
<evidence type="ECO:0000256" key="1">
    <source>
        <dbReference type="SAM" id="Phobius"/>
    </source>
</evidence>
<name>A0A414L952_9BACE</name>
<dbReference type="EMBL" id="QSKV01000008">
    <property type="protein sequence ID" value="RHE91128.1"/>
    <property type="molecule type" value="Genomic_DNA"/>
</dbReference>
<evidence type="ECO:0000313" key="2">
    <source>
        <dbReference type="EMBL" id="RHE91128.1"/>
    </source>
</evidence>
<dbReference type="AlphaFoldDB" id="A0A414L952"/>
<keyword evidence="1" id="KW-1133">Transmembrane helix</keyword>
<feature type="transmembrane region" description="Helical" evidence="1">
    <location>
        <begin position="20"/>
        <end position="40"/>
    </location>
</feature>
<accession>A0A414L952</accession>
<reference evidence="2 3" key="1">
    <citation type="submission" date="2018-08" db="EMBL/GenBank/DDBJ databases">
        <title>A genome reference for cultivated species of the human gut microbiota.</title>
        <authorList>
            <person name="Zou Y."/>
            <person name="Xue W."/>
            <person name="Luo G."/>
        </authorList>
    </citation>
    <scope>NUCLEOTIDE SEQUENCE [LARGE SCALE GENOMIC DNA]</scope>
    <source>
        <strain evidence="2 3">AM27-17</strain>
    </source>
</reference>
<gene>
    <name evidence="2" type="ORF">DW712_13560</name>
</gene>
<comment type="caution">
    <text evidence="2">The sequence shown here is derived from an EMBL/GenBank/DDBJ whole genome shotgun (WGS) entry which is preliminary data.</text>
</comment>
<sequence length="67" mass="7840">MQCDFFHSIRFKVNKGWSTAVLLFLYPYFPILLFSIPSLYQLRVKSIPSPYQVQVYRHGANTEQTGP</sequence>
<organism evidence="2 3">
    <name type="scientific">Bacteroides intestinalis</name>
    <dbReference type="NCBI Taxonomy" id="329854"/>
    <lineage>
        <taxon>Bacteria</taxon>
        <taxon>Pseudomonadati</taxon>
        <taxon>Bacteroidota</taxon>
        <taxon>Bacteroidia</taxon>
        <taxon>Bacteroidales</taxon>
        <taxon>Bacteroidaceae</taxon>
        <taxon>Bacteroides</taxon>
    </lineage>
</organism>